<dbReference type="SUPFAM" id="SSF54913">
    <property type="entry name" value="GlnB-like"/>
    <property type="match status" value="1"/>
</dbReference>
<dbReference type="PANTHER" id="PTHR23419:SF8">
    <property type="entry name" value="FI09726P"/>
    <property type="match status" value="1"/>
</dbReference>
<proteinExistence type="inferred from homology"/>
<gene>
    <name evidence="2" type="ORF">J4G78_11555</name>
</gene>
<dbReference type="InterPro" id="IPR011322">
    <property type="entry name" value="N-reg_PII-like_a/b"/>
</dbReference>
<dbReference type="Proteomes" id="UP000663923">
    <property type="component" value="Chromosome"/>
</dbReference>
<organism evidence="2 3">
    <name type="scientific">Parasphingorhabdus cellanae</name>
    <dbReference type="NCBI Taxonomy" id="2806553"/>
    <lineage>
        <taxon>Bacteria</taxon>
        <taxon>Pseudomonadati</taxon>
        <taxon>Pseudomonadota</taxon>
        <taxon>Alphaproteobacteria</taxon>
        <taxon>Sphingomonadales</taxon>
        <taxon>Sphingomonadaceae</taxon>
        <taxon>Parasphingorhabdus</taxon>
    </lineage>
</organism>
<keyword evidence="3" id="KW-1185">Reference proteome</keyword>
<dbReference type="Pfam" id="PF03091">
    <property type="entry name" value="CutA1"/>
    <property type="match status" value="1"/>
</dbReference>
<comment type="similarity">
    <text evidence="1">Belongs to the CutA family.</text>
</comment>
<evidence type="ECO:0000313" key="3">
    <source>
        <dbReference type="Proteomes" id="UP000663923"/>
    </source>
</evidence>
<dbReference type="EMBL" id="CP071794">
    <property type="protein sequence ID" value="QTD54881.1"/>
    <property type="molecule type" value="Genomic_DNA"/>
</dbReference>
<name>A0ABX7T148_9SPHN</name>
<dbReference type="InterPro" id="IPR015867">
    <property type="entry name" value="N-reg_PII/ATP_PRibTrfase_C"/>
</dbReference>
<dbReference type="InterPro" id="IPR004323">
    <property type="entry name" value="Ion_tolerance_CutA"/>
</dbReference>
<dbReference type="Gene3D" id="3.30.70.120">
    <property type="match status" value="1"/>
</dbReference>
<dbReference type="PANTHER" id="PTHR23419">
    <property type="entry name" value="DIVALENT CATION TOLERANCE CUTA-RELATED"/>
    <property type="match status" value="1"/>
</dbReference>
<evidence type="ECO:0000256" key="1">
    <source>
        <dbReference type="ARBA" id="ARBA00010169"/>
    </source>
</evidence>
<protein>
    <submittedName>
        <fullName evidence="2">Divalent-cation tolerance protein CutA</fullName>
    </submittedName>
</protein>
<dbReference type="RefSeq" id="WP_207986711.1">
    <property type="nucleotide sequence ID" value="NZ_CP071794.1"/>
</dbReference>
<evidence type="ECO:0000313" key="2">
    <source>
        <dbReference type="EMBL" id="QTD54881.1"/>
    </source>
</evidence>
<reference evidence="2 3" key="1">
    <citation type="submission" date="2021-03" db="EMBL/GenBank/DDBJ databases">
        <title>Complete genome of Parasphingorhabdus_sp.JHSY0214.</title>
        <authorList>
            <person name="Yoo J.H."/>
            <person name="Bae J.W."/>
        </authorList>
    </citation>
    <scope>NUCLEOTIDE SEQUENCE [LARGE SCALE GENOMIC DNA]</scope>
    <source>
        <strain evidence="2 3">JHSY0214</strain>
    </source>
</reference>
<accession>A0ABX7T148</accession>
<sequence>MTDQPVLIYTLFGASAEARQVAKTLISEKLVACANHFAPATAQYVWDGDFCEDEEYPVLLKTTESQAKAAMQRLKKLHSYDTPAILSWAADDSDPAYAKWLSTQLEE</sequence>